<reference evidence="18 19" key="1">
    <citation type="submission" date="2017-11" db="EMBL/GenBank/DDBJ databases">
        <title>De novo assembly and phasing of dikaryotic genomes from two isolates of Puccinia coronata f. sp. avenae, the causal agent of oat crown rust.</title>
        <authorList>
            <person name="Miller M.E."/>
            <person name="Zhang Y."/>
            <person name="Omidvar V."/>
            <person name="Sperschneider J."/>
            <person name="Schwessinger B."/>
            <person name="Raley C."/>
            <person name="Palmer J.M."/>
            <person name="Garnica D."/>
            <person name="Upadhyaya N."/>
            <person name="Rathjen J."/>
            <person name="Taylor J.M."/>
            <person name="Park R.F."/>
            <person name="Dodds P.N."/>
            <person name="Hirsch C.D."/>
            <person name="Kianian S.F."/>
            <person name="Figueroa M."/>
        </authorList>
    </citation>
    <scope>NUCLEOTIDE SEQUENCE [LARGE SCALE GENOMIC DNA]</scope>
    <source>
        <strain evidence="18">12NC29</strain>
    </source>
</reference>
<dbReference type="SMART" id="SM01343">
    <property type="entry name" value="FATC"/>
    <property type="match status" value="1"/>
</dbReference>
<keyword evidence="6" id="KW-0547">Nucleotide-binding</keyword>
<dbReference type="InterPro" id="IPR000403">
    <property type="entry name" value="PI3/4_kinase_cat_dom"/>
</dbReference>
<dbReference type="InterPro" id="IPR056802">
    <property type="entry name" value="ATR-like_M-HEAT"/>
</dbReference>
<dbReference type="SMART" id="SM00146">
    <property type="entry name" value="PI3Kc"/>
    <property type="match status" value="1"/>
</dbReference>
<evidence type="ECO:0000256" key="9">
    <source>
        <dbReference type="ARBA" id="ARBA00022840"/>
    </source>
</evidence>
<feature type="region of interest" description="Disordered" evidence="14">
    <location>
        <begin position="554"/>
        <end position="603"/>
    </location>
</feature>
<keyword evidence="11" id="KW-0539">Nucleus</keyword>
<dbReference type="InterPro" id="IPR012993">
    <property type="entry name" value="UME"/>
</dbReference>
<sequence length="2726" mass="308049">MSFQDLNNAFGVNDAPTSTARILESIIRPSSTLDGGHGTSSVGVEQATALIRVVFHSSLDQVFDIHRWPTLMSEYKEKELCEATKKILEYTFGREVCRQPAVLIRRNPEARDNEELCQRAQGLNPRTQIDAKNASPVNLEEELSFWLLVRMLYSAAMIRDTLMGQLSDDRRATRIDLVYRLEASVRSIHFYIFCSLDRETRAVRTARAAQFAKLWTTINEEIRSMMMGWMEGRECLGTIELLGTDRRTQIPPTDGRPSSFQLEQRPFAIPIFSQSFAINILLTSLRIYFCIIHHSLFFLDTVPSAVEALITLWEYTMNLFPENHDQRVLDDLTDMLAWFFQESPGPAQLLATIPQEEPNYLAGYIKSRSPVSLDKICASIIDQSKKLFTPSGSSDQSQLPGNPCSQNMILLLLKILRWLADENGQMTMPTTNESITRLVVQHGKSMIEDLLSNSEAALNIASPNLQMMSLALLSCPMDTHYGRARYAYAPQETYANYQLLDYASILRFESLLTAFTPKWTQQISAQKYCSELGRFLHWLVHSLEAIYQRLTTARTNSSMRKRKRTDPEDIDHSEPSSRNNNEKNATRNNLSTRSEHQIPENQISSPTNLHYNLISLLKSCSALAEVPSDLGKNSLASILLKSLERITSLVSHRAEECEPRIRMYQSVERGFDLLGSLICNSALEPPGFLNSAKSDNLSYLPTDDLRNLFQCSSCDRCHLDPPKVQPSESKFLPRCILTSAIMLCHNSDLLSYLNQKNDKLDQKEKSIQLAKSGARLAFIRFFTRVLNHTEITDVKSIEESPIVCTSEVNQKIAFILERGNRMERIAAGRMLAGVFSSSLHVLSVWPTGQLSDFQLEPVLNQLASLAKGGSLKFQETLAITIVHCFELTRIMDAELLDQGRIELDNSLGYRICTILLRQMCRRSSYLLGVIRSEMAFFSRRIGVSIYTSLDRYLSSLSQFMLIDLKFDTYASTLFADLLGVPTDTFLNSTSRYTLPLLVLKSQSTTIEAIAKAKEQTVPELLVGEACEILTELCFRTTAKELRKGAETFQRLLNSGRQNSSDPDQMAIQIGKLMDISAGSIYYRLIVKVGSECDRSQGPERVKTALRKALQLKKSLADWKEIPSDKEIREELTNNILPILSYMNGSLQGLRGKITMSEKIQVMHGLGNLIYLVDSGVSSYSPLIMASLQASLVIPVLRSATLQTWDIFVSVTPLNDLMPFIAQISAAIVTVWPQLTVEQIHVSISILKHILQYGEKLGHYAFDIADLSGLSFSHVPPPDFLPVRTGLRELMHALAPLKTSLTWNEKLKNLLSRINSESEIVIRQSLKEFSNLLKKNPEKMRMLIAGDTFHPLVGDVVKALIGVTARCNDTSDEIKSIAFECLGTVGAVDPDRCEISDEKSEMVLASNFSDHDESINFALHLLQEELIGAYRSTHDSRFHNFLTYAIQELLKFCGFTRDLIDPQRAANVPSSIKKKWHSMPSHVVDYISPLLNSKFRFSFTTTISHGVPTYSHTTLYNSWLQNWLLRLITLVENKDAADIFTPFVGTIRNGDVVISQKLLPHIALHIVISGSAEELENMKLEIVTVLEDQVERRSGFSPEGRQLVAQTIFGLMDHFSRWIRDRQKAQGPVNENGGSRRRESSTDAAIIRVKSIMTQISPELIASAALYCKDHARALLNIEQQILKLEGGQISSGQSLIVNEAAHNISPEQQLQKYYEKAHEIYASVDEPDGMEGISAKITAPSIPHQIREHESTGRWTSAQSCWEVQLQRNPDELRSHVGLLRCLRNLGHYDSLRAHIVGVLQSHPDWERELAPFSVESSLVTNNWEGLKRAVQVGSLESPEVIFGKVVDMLLNSDEKAFNEAMKDARIRLGNQILGASRKDAYKRMYDSAIYLHILHELPLIEKACSMTSVEVIDSEAMTARGEHGPMPLGRELMHHLDFRLESISPAFRYREQLLRLRRATFQLRSRGAPAVGQLWVQTAKIARKAGHLQTAYSAVLQASELQAPTAFIQQAKLMKSEDQLYKGVLKLDHNLKKTPFVLIAESGDGLKDISPRDYAKAALQRVRWMDEVDRYPANHIVEHFEKLCQEYPSWASSFYYFGRFYDEKASQVVPCARTTSASKNSSRIAVAEYTYHCCKNFQKSLVYGTKFIYQALPRLLTMYFSFGEHPDLLAIFKSVEKKKKAAEIRHEDYTQALRLDELGMVFLRVDKVIQNAVKRLPTFEWLTVLPQVVSRVMHKSTHVQAIVHKILTQVLRSYPDQSLWATVSGVESSSSARSSRCTWVLQDATAGQSGNLALKVSQCRKIVKQLLKLCNYPIKGNTKHLSLLDVFPALQQCTPCDLVIPVQHSLIASLPPNDVNFASHQPFPSDLPCISSFIDKISVMPSMQKPRKIGIIGTDGKTYPFLCKPKDDLRKDARLMEFNSMINKLLKKDSESRRRNLHIRTYAVVVLNEECGLLEWVSNTVPFRSILSELYTPKGIQLWSGELKAMSDKIRKYRDDWDKVKEIFENEILTKFPSVFHQWFLNNFPDPTSWLKSRQAYGRTCAVMSMVGFVLGLGDRHGENILLDSTTGDVVHVDFNCLFDKGRTFEVSENVPFRLTHNLVSGLGVTGVEGVFRRASEVSMKILRNNKDSLMSVLETFVHDPLVDWMPSVSKRKGVDAPTEEYVAREAKKALEPISRKLTGFQITSSISGKYDRQMSTENQVDSLINEARDNRHLGRMYFGWGPYL</sequence>
<dbReference type="Pfam" id="PF25030">
    <property type="entry name" value="M-HEAT_ATR"/>
    <property type="match status" value="1"/>
</dbReference>
<dbReference type="EC" id="2.7.11.1" evidence="3"/>
<evidence type="ECO:0000256" key="7">
    <source>
        <dbReference type="ARBA" id="ARBA00022763"/>
    </source>
</evidence>
<dbReference type="InterPro" id="IPR003151">
    <property type="entry name" value="PIK-rel_kinase_FAT"/>
</dbReference>
<dbReference type="InterPro" id="IPR014009">
    <property type="entry name" value="PIK_FAT"/>
</dbReference>
<feature type="domain" description="PI3K/PI4K catalytic" evidence="15">
    <location>
        <begin position="2374"/>
        <end position="2694"/>
    </location>
</feature>
<dbReference type="EMBL" id="PGCJ01001310">
    <property type="protein sequence ID" value="PLW06514.1"/>
    <property type="molecule type" value="Genomic_DNA"/>
</dbReference>
<evidence type="ECO:0000256" key="12">
    <source>
        <dbReference type="ARBA" id="ARBA00047899"/>
    </source>
</evidence>
<proteinExistence type="inferred from homology"/>
<dbReference type="InterPro" id="IPR011009">
    <property type="entry name" value="Kinase-like_dom_sf"/>
</dbReference>
<dbReference type="InterPro" id="IPR016024">
    <property type="entry name" value="ARM-type_fold"/>
</dbReference>
<keyword evidence="7" id="KW-0227">DNA damage</keyword>
<comment type="catalytic activity">
    <reaction evidence="13">
        <text>L-seryl-[protein] + ATP = O-phospho-L-seryl-[protein] + ADP + H(+)</text>
        <dbReference type="Rhea" id="RHEA:17989"/>
        <dbReference type="Rhea" id="RHEA-COMP:9863"/>
        <dbReference type="Rhea" id="RHEA-COMP:11604"/>
        <dbReference type="ChEBI" id="CHEBI:15378"/>
        <dbReference type="ChEBI" id="CHEBI:29999"/>
        <dbReference type="ChEBI" id="CHEBI:30616"/>
        <dbReference type="ChEBI" id="CHEBI:83421"/>
        <dbReference type="ChEBI" id="CHEBI:456216"/>
        <dbReference type="EC" id="2.7.11.1"/>
    </reaction>
</comment>
<organism evidence="18 19">
    <name type="scientific">Puccinia coronata f. sp. avenae</name>
    <dbReference type="NCBI Taxonomy" id="200324"/>
    <lineage>
        <taxon>Eukaryota</taxon>
        <taxon>Fungi</taxon>
        <taxon>Dikarya</taxon>
        <taxon>Basidiomycota</taxon>
        <taxon>Pucciniomycotina</taxon>
        <taxon>Pucciniomycetes</taxon>
        <taxon>Pucciniales</taxon>
        <taxon>Pucciniaceae</taxon>
        <taxon>Puccinia</taxon>
    </lineage>
</organism>
<dbReference type="InterPro" id="IPR036940">
    <property type="entry name" value="PI3/4_kinase_cat_sf"/>
</dbReference>
<keyword evidence="5" id="KW-0808">Transferase</keyword>
<dbReference type="Pfam" id="PF08064">
    <property type="entry name" value="UME"/>
    <property type="match status" value="1"/>
</dbReference>
<keyword evidence="19" id="KW-1185">Reference proteome</keyword>
<evidence type="ECO:0000256" key="3">
    <source>
        <dbReference type="ARBA" id="ARBA00012513"/>
    </source>
</evidence>
<dbReference type="FunFam" id="1.10.1070.11:FF:000032">
    <property type="entry name" value="Protein kinase rad3"/>
    <property type="match status" value="1"/>
</dbReference>
<dbReference type="Proteomes" id="UP000235388">
    <property type="component" value="Unassembled WGS sequence"/>
</dbReference>
<gene>
    <name evidence="18" type="ORF">PCANC_27109</name>
</gene>
<dbReference type="InterPro" id="IPR050517">
    <property type="entry name" value="DDR_Repair_Kinase"/>
</dbReference>
<dbReference type="GO" id="GO:0006281">
    <property type="term" value="P:DNA repair"/>
    <property type="evidence" value="ECO:0007669"/>
    <property type="project" value="UniProtKB-KW"/>
</dbReference>
<keyword evidence="9" id="KW-0067">ATP-binding</keyword>
<dbReference type="PANTHER" id="PTHR11139">
    <property type="entry name" value="ATAXIA TELANGIECTASIA MUTATED ATM -RELATED"/>
    <property type="match status" value="1"/>
</dbReference>
<dbReference type="GO" id="GO:0004674">
    <property type="term" value="F:protein serine/threonine kinase activity"/>
    <property type="evidence" value="ECO:0007669"/>
    <property type="project" value="UniProtKB-KW"/>
</dbReference>
<dbReference type="SUPFAM" id="SSF48371">
    <property type="entry name" value="ARM repeat"/>
    <property type="match status" value="1"/>
</dbReference>
<dbReference type="Gene3D" id="1.10.1070.11">
    <property type="entry name" value="Phosphatidylinositol 3-/4-kinase, catalytic domain"/>
    <property type="match status" value="1"/>
</dbReference>
<dbReference type="CDD" id="cd00892">
    <property type="entry name" value="PIKKc_ATR"/>
    <property type="match status" value="1"/>
</dbReference>
<comment type="similarity">
    <text evidence="2">Belongs to the PI3/PI4-kinase family. ATM subfamily.</text>
</comment>
<dbReference type="InterPro" id="IPR057564">
    <property type="entry name" value="HEAT_ATR"/>
</dbReference>
<dbReference type="SUPFAM" id="SSF56112">
    <property type="entry name" value="Protein kinase-like (PK-like)"/>
    <property type="match status" value="1"/>
</dbReference>
<dbReference type="Pfam" id="PF02260">
    <property type="entry name" value="FATC"/>
    <property type="match status" value="1"/>
</dbReference>
<dbReference type="PANTHER" id="PTHR11139:SF125">
    <property type="entry name" value="SERINE_THREONINE-PROTEIN KINASE MEC1"/>
    <property type="match status" value="1"/>
</dbReference>
<dbReference type="GO" id="GO:0000077">
    <property type="term" value="P:DNA damage checkpoint signaling"/>
    <property type="evidence" value="ECO:0007669"/>
    <property type="project" value="TreeGrafter"/>
</dbReference>
<evidence type="ECO:0000259" key="16">
    <source>
        <dbReference type="PROSITE" id="PS51189"/>
    </source>
</evidence>
<evidence type="ECO:0000256" key="6">
    <source>
        <dbReference type="ARBA" id="ARBA00022741"/>
    </source>
</evidence>
<evidence type="ECO:0000256" key="1">
    <source>
        <dbReference type="ARBA" id="ARBA00004123"/>
    </source>
</evidence>
<dbReference type="STRING" id="200324.A0A2N5RZZ1"/>
<keyword evidence="4" id="KW-0723">Serine/threonine-protein kinase</keyword>
<dbReference type="Pfam" id="PF23593">
    <property type="entry name" value="HEAT_ATR"/>
    <property type="match status" value="1"/>
</dbReference>
<keyword evidence="10" id="KW-0234">DNA repair</keyword>
<comment type="subcellular location">
    <subcellularLocation>
        <location evidence="1">Nucleus</location>
    </subcellularLocation>
</comment>
<comment type="caution">
    <text evidence="18">The sequence shown here is derived from an EMBL/GenBank/DDBJ whole genome shotgun (WGS) entry which is preliminary data.</text>
</comment>
<evidence type="ECO:0000256" key="11">
    <source>
        <dbReference type="ARBA" id="ARBA00023242"/>
    </source>
</evidence>
<dbReference type="PROSITE" id="PS50290">
    <property type="entry name" value="PI3_4_KINASE_3"/>
    <property type="match status" value="1"/>
</dbReference>
<evidence type="ECO:0000256" key="2">
    <source>
        <dbReference type="ARBA" id="ARBA00010769"/>
    </source>
</evidence>
<name>A0A2N5RZZ1_9BASI</name>
<accession>A0A2N5RZZ1</accession>
<dbReference type="OrthoDB" id="381190at2759"/>
<dbReference type="PROSITE" id="PS51189">
    <property type="entry name" value="FAT"/>
    <property type="match status" value="1"/>
</dbReference>
<dbReference type="GO" id="GO:0005634">
    <property type="term" value="C:nucleus"/>
    <property type="evidence" value="ECO:0007669"/>
    <property type="project" value="UniProtKB-SubCell"/>
</dbReference>
<evidence type="ECO:0000256" key="8">
    <source>
        <dbReference type="ARBA" id="ARBA00022777"/>
    </source>
</evidence>
<dbReference type="Pfam" id="PF02259">
    <property type="entry name" value="FAT"/>
    <property type="match status" value="1"/>
</dbReference>
<evidence type="ECO:0000256" key="14">
    <source>
        <dbReference type="SAM" id="MobiDB-lite"/>
    </source>
</evidence>
<dbReference type="Pfam" id="PF00454">
    <property type="entry name" value="PI3_PI4_kinase"/>
    <property type="match status" value="1"/>
</dbReference>
<dbReference type="InterPro" id="IPR003152">
    <property type="entry name" value="FATC_dom"/>
</dbReference>
<evidence type="ECO:0000256" key="5">
    <source>
        <dbReference type="ARBA" id="ARBA00022679"/>
    </source>
</evidence>
<dbReference type="GO" id="GO:0005694">
    <property type="term" value="C:chromosome"/>
    <property type="evidence" value="ECO:0007669"/>
    <property type="project" value="TreeGrafter"/>
</dbReference>
<evidence type="ECO:0000256" key="13">
    <source>
        <dbReference type="ARBA" id="ARBA00048679"/>
    </source>
</evidence>
<evidence type="ECO:0000313" key="18">
    <source>
        <dbReference type="EMBL" id="PLW06514.1"/>
    </source>
</evidence>
<feature type="domain" description="FAT" evidence="16">
    <location>
        <begin position="1659"/>
        <end position="2269"/>
    </location>
</feature>
<dbReference type="Gene3D" id="3.30.1010.10">
    <property type="entry name" value="Phosphatidylinositol 3-kinase Catalytic Subunit, Chain A, domain 4"/>
    <property type="match status" value="1"/>
</dbReference>
<dbReference type="InterPro" id="IPR018936">
    <property type="entry name" value="PI3/4_kinase_CS"/>
</dbReference>
<evidence type="ECO:0000259" key="17">
    <source>
        <dbReference type="PROSITE" id="PS51190"/>
    </source>
</evidence>
<dbReference type="GO" id="GO:0000723">
    <property type="term" value="P:telomere maintenance"/>
    <property type="evidence" value="ECO:0007669"/>
    <property type="project" value="TreeGrafter"/>
</dbReference>
<keyword evidence="8" id="KW-0418">Kinase</keyword>
<comment type="catalytic activity">
    <reaction evidence="12">
        <text>L-threonyl-[protein] + ATP = O-phospho-L-threonyl-[protein] + ADP + H(+)</text>
        <dbReference type="Rhea" id="RHEA:46608"/>
        <dbReference type="Rhea" id="RHEA-COMP:11060"/>
        <dbReference type="Rhea" id="RHEA-COMP:11605"/>
        <dbReference type="ChEBI" id="CHEBI:15378"/>
        <dbReference type="ChEBI" id="CHEBI:30013"/>
        <dbReference type="ChEBI" id="CHEBI:30616"/>
        <dbReference type="ChEBI" id="CHEBI:61977"/>
        <dbReference type="ChEBI" id="CHEBI:456216"/>
        <dbReference type="EC" id="2.7.11.1"/>
    </reaction>
</comment>
<evidence type="ECO:0000256" key="10">
    <source>
        <dbReference type="ARBA" id="ARBA00023204"/>
    </source>
</evidence>
<feature type="compositionally biased region" description="Basic and acidic residues" evidence="14">
    <location>
        <begin position="565"/>
        <end position="585"/>
    </location>
</feature>
<dbReference type="PROSITE" id="PS00916">
    <property type="entry name" value="PI3_4_KINASE_2"/>
    <property type="match status" value="1"/>
</dbReference>
<dbReference type="PROSITE" id="PS51190">
    <property type="entry name" value="FATC"/>
    <property type="match status" value="1"/>
</dbReference>
<dbReference type="SMART" id="SM00802">
    <property type="entry name" value="UME"/>
    <property type="match status" value="1"/>
</dbReference>
<evidence type="ECO:0000313" key="19">
    <source>
        <dbReference type="Proteomes" id="UP000235388"/>
    </source>
</evidence>
<evidence type="ECO:0000259" key="15">
    <source>
        <dbReference type="PROSITE" id="PS50290"/>
    </source>
</evidence>
<protein>
    <recommendedName>
        <fullName evidence="3">non-specific serine/threonine protein kinase</fullName>
        <ecNumber evidence="3">2.7.11.1</ecNumber>
    </recommendedName>
</protein>
<dbReference type="GO" id="GO:0005524">
    <property type="term" value="F:ATP binding"/>
    <property type="evidence" value="ECO:0007669"/>
    <property type="project" value="UniProtKB-KW"/>
</dbReference>
<feature type="domain" description="FATC" evidence="17">
    <location>
        <begin position="2694"/>
        <end position="2726"/>
    </location>
</feature>
<evidence type="ECO:0000256" key="4">
    <source>
        <dbReference type="ARBA" id="ARBA00022527"/>
    </source>
</evidence>